<evidence type="ECO:0000313" key="2">
    <source>
        <dbReference type="EMBL" id="KAK7239769.1"/>
    </source>
</evidence>
<sequence length="195" mass="21042">MGSLRTTKSVGVLSRARRAVPGADGRFRDPADAPADGGSRARRELKTEAVSLRREGRVDDALARMRKAKTVEHALASRPWQDGRAPRMPLRTRRVLGTTPIARATPRGATPIAPRLAPGAAAAAAAAGRRVPAVVARPPAVRLNRPRWRRERARDAAADAGPARRDAPDGALLRLTRRGARRARARPARRLSVPK</sequence>
<feature type="compositionally biased region" description="Basic residues" evidence="1">
    <location>
        <begin position="175"/>
        <end position="189"/>
    </location>
</feature>
<dbReference type="Proteomes" id="UP001363151">
    <property type="component" value="Unassembled WGS sequence"/>
</dbReference>
<proteinExistence type="predicted"/>
<dbReference type="EMBL" id="JBBJCI010000222">
    <property type="protein sequence ID" value="KAK7239769.1"/>
    <property type="molecule type" value="Genomic_DNA"/>
</dbReference>
<organism evidence="2 3">
    <name type="scientific">Aureococcus anophagefferens</name>
    <name type="common">Harmful bloom alga</name>
    <dbReference type="NCBI Taxonomy" id="44056"/>
    <lineage>
        <taxon>Eukaryota</taxon>
        <taxon>Sar</taxon>
        <taxon>Stramenopiles</taxon>
        <taxon>Ochrophyta</taxon>
        <taxon>Pelagophyceae</taxon>
        <taxon>Pelagomonadales</taxon>
        <taxon>Pelagomonadaceae</taxon>
        <taxon>Aureococcus</taxon>
    </lineage>
</organism>
<feature type="region of interest" description="Disordered" evidence="1">
    <location>
        <begin position="145"/>
        <end position="195"/>
    </location>
</feature>
<feature type="region of interest" description="Disordered" evidence="1">
    <location>
        <begin position="95"/>
        <end position="114"/>
    </location>
</feature>
<evidence type="ECO:0000256" key="1">
    <source>
        <dbReference type="SAM" id="MobiDB-lite"/>
    </source>
</evidence>
<comment type="caution">
    <text evidence="2">The sequence shown here is derived from an EMBL/GenBank/DDBJ whole genome shotgun (WGS) entry which is preliminary data.</text>
</comment>
<protein>
    <submittedName>
        <fullName evidence="2">Uncharacterized protein</fullName>
    </submittedName>
</protein>
<feature type="region of interest" description="Disordered" evidence="1">
    <location>
        <begin position="1"/>
        <end position="48"/>
    </location>
</feature>
<feature type="compositionally biased region" description="Basic and acidic residues" evidence="1">
    <location>
        <begin position="152"/>
        <end position="168"/>
    </location>
</feature>
<reference evidence="2 3" key="1">
    <citation type="submission" date="2024-03" db="EMBL/GenBank/DDBJ databases">
        <title>Aureococcus anophagefferens CCMP1851 and Kratosvirus quantuckense: Draft genome of a second virus-susceptible host strain in the model system.</title>
        <authorList>
            <person name="Chase E."/>
            <person name="Truchon A.R."/>
            <person name="Schepens W."/>
            <person name="Wilhelm S.W."/>
        </authorList>
    </citation>
    <scope>NUCLEOTIDE SEQUENCE [LARGE SCALE GENOMIC DNA]</scope>
    <source>
        <strain evidence="2 3">CCMP1851</strain>
    </source>
</reference>
<name>A0ABR1FVX0_AURAN</name>
<feature type="compositionally biased region" description="Basic and acidic residues" evidence="1">
    <location>
        <begin position="39"/>
        <end position="48"/>
    </location>
</feature>
<accession>A0ABR1FVX0</accession>
<gene>
    <name evidence="2" type="ORF">SO694_00029043</name>
</gene>
<keyword evidence="3" id="KW-1185">Reference proteome</keyword>
<evidence type="ECO:0000313" key="3">
    <source>
        <dbReference type="Proteomes" id="UP001363151"/>
    </source>
</evidence>